<reference evidence="3 4" key="1">
    <citation type="journal article" date="2013" name="BMC Genomics">
        <title>Genomics-driven discovery of the pneumocandin biosynthetic gene cluster in the fungus Glarea lozoyensis.</title>
        <authorList>
            <person name="Chen L."/>
            <person name="Yue Q."/>
            <person name="Zhang X."/>
            <person name="Xiang M."/>
            <person name="Wang C."/>
            <person name="Li S."/>
            <person name="Che Y."/>
            <person name="Ortiz-Lopez F.J."/>
            <person name="Bills G.F."/>
            <person name="Liu X."/>
            <person name="An Z."/>
        </authorList>
    </citation>
    <scope>NUCLEOTIDE SEQUENCE [LARGE SCALE GENOMIC DNA]</scope>
    <source>
        <strain evidence="4">ATCC 20868 / MF5171</strain>
    </source>
</reference>
<gene>
    <name evidence="3" type="ORF">GLAREA_12741</name>
</gene>
<evidence type="ECO:0000313" key="4">
    <source>
        <dbReference type="Proteomes" id="UP000016922"/>
    </source>
</evidence>
<evidence type="ECO:0000313" key="3">
    <source>
        <dbReference type="EMBL" id="EPE31438.1"/>
    </source>
</evidence>
<dbReference type="EMBL" id="KE145362">
    <property type="protein sequence ID" value="EPE31438.1"/>
    <property type="molecule type" value="Genomic_DNA"/>
</dbReference>
<dbReference type="Proteomes" id="UP000016922">
    <property type="component" value="Unassembled WGS sequence"/>
</dbReference>
<dbReference type="AlphaFoldDB" id="S3DYK5"/>
<accession>S3DYK5</accession>
<keyword evidence="2" id="KW-0472">Membrane</keyword>
<dbReference type="KEGG" id="glz:GLAREA_12741"/>
<keyword evidence="2" id="KW-0812">Transmembrane</keyword>
<name>S3DYK5_GLAL2</name>
<proteinExistence type="predicted"/>
<evidence type="ECO:0000256" key="1">
    <source>
        <dbReference type="SAM" id="MobiDB-lite"/>
    </source>
</evidence>
<dbReference type="GeneID" id="19471781"/>
<organism evidence="3 4">
    <name type="scientific">Glarea lozoyensis (strain ATCC 20868 / MF5171)</name>
    <dbReference type="NCBI Taxonomy" id="1116229"/>
    <lineage>
        <taxon>Eukaryota</taxon>
        <taxon>Fungi</taxon>
        <taxon>Dikarya</taxon>
        <taxon>Ascomycota</taxon>
        <taxon>Pezizomycotina</taxon>
        <taxon>Leotiomycetes</taxon>
        <taxon>Helotiales</taxon>
        <taxon>Helotiaceae</taxon>
        <taxon>Glarea</taxon>
    </lineage>
</organism>
<keyword evidence="4" id="KW-1185">Reference proteome</keyword>
<dbReference type="HOGENOM" id="CLU_282284_0_0_1"/>
<feature type="compositionally biased region" description="Basic and acidic residues" evidence="1">
    <location>
        <begin position="1072"/>
        <end position="1107"/>
    </location>
</feature>
<feature type="transmembrane region" description="Helical" evidence="2">
    <location>
        <begin position="775"/>
        <end position="798"/>
    </location>
</feature>
<dbReference type="OrthoDB" id="5231148at2759"/>
<protein>
    <submittedName>
        <fullName evidence="3">Uncharacterized protein</fullName>
    </submittedName>
</protein>
<keyword evidence="2" id="KW-1133">Transmembrane helix</keyword>
<dbReference type="RefSeq" id="XP_008081713.1">
    <property type="nucleotide sequence ID" value="XM_008083522.1"/>
</dbReference>
<sequence length="1107" mass="119591">MAAAPAAATAQWTKDNIYNALKSHNTLAKWDVMVAFDLEFVNAELQTSAASKENEKVISQEDSIAWPQPGDSYTHAPAEKRTISWKFGMPTMQFYEGKGDPQATLTMSMTGTYTRAAVGLSEISHPLPAGILLTLTAPLVHVGSANVNAGHGLPANTPIALDPKKDASVHVALDFASVEPKFNTISSPDFDTAEILPKALGKIQDHFRSCGVVYKMLGTTTTQTTKTILNPTAVCFTLYQPSSDATTAGKRPCLLMWMAVNDNELGYLDRSDAPLRFKGDPREEVCPVPSSHQAVAYFSQNLIWRTMIQPALEKEKFLEIKRDTGDNEGIKFTAKLPDREIQVAGISVTLERGANGDSGQYKIVESDKTSFNVSPKGDGSYKDAPLATFNLRDSSSSMSWQGELKNIHFTYRYNDQYRQREGKKQGYATLTLYMDQLNVSWENGADDEITLKFSMQDSFKTKDLKKGDEGDFWSAMSGFSDDTIPRALLGISANFGTFKFTAGINYFLASNLLFGGRTVFRPDTAGGNGVSLPADMFVLGPKKPATATALAMFAPLSGGNTTRSPRVQKLQAALLEKDGKFAQKLIAALSNNDPAGDGGAVHTVLASQGLEDITAEELTHVTRISDGSAVVAASMESIPSNGIYAMFVETPDLKEFAAVYTISSPSSLKGKFLTVNPHTGKIAIQGDDKAMKEVSNLAVTNSGEWPEASFNCFFDGKNYAFSGVKFTTDLNPSTSDFTVDFSGAVAPDGDEGFKGSKAVHQEGKSSFEGFTDFNVVYGFIFTTIVSIISIGFGIQAWYWHAKDKKAGKDAAADPANATALEMKHYDILKVNVADLKKDIQSVKDGIQVAAELQSGKATDAARMSHIRTQLENDLKTEFTHHTNAMDLSPLDPADPQDPSNTYDLVGLHSKLEAKARTTLETALSSDRTVLINKILQPYEDSAIITQTEKVTIRDAVVKTIAESMLTALKSDTSAGGPSYMTSHTRGLLATKIKTDANANSAAAARNVVTQNAAKVAAQTKLNTDQALLQSKNAQLQGEQDAPKIAQLNNDIANLNHDITTESAKEIAASAKEGQETVRETTERAKEHEAGKEEGTAKSEADVAFKEV</sequence>
<feature type="region of interest" description="Disordered" evidence="1">
    <location>
        <begin position="1069"/>
        <end position="1107"/>
    </location>
</feature>
<evidence type="ECO:0000256" key="2">
    <source>
        <dbReference type="SAM" id="Phobius"/>
    </source>
</evidence>